<accession>A0A9X1AIH3</accession>
<dbReference type="EMBL" id="JAHGAW010000001">
    <property type="protein sequence ID" value="MBT2185384.1"/>
    <property type="molecule type" value="Genomic_DNA"/>
</dbReference>
<dbReference type="AlphaFoldDB" id="A0A9X1AIH3"/>
<dbReference type="PANTHER" id="PTHR13696">
    <property type="entry name" value="P-LOOP CONTAINING NUCLEOSIDE TRIPHOSPHATE HYDROLASE"/>
    <property type="match status" value="1"/>
</dbReference>
<dbReference type="InterPro" id="IPR025669">
    <property type="entry name" value="AAA_dom"/>
</dbReference>
<evidence type="ECO:0000259" key="1">
    <source>
        <dbReference type="Pfam" id="PF13614"/>
    </source>
</evidence>
<dbReference type="SUPFAM" id="SSF52540">
    <property type="entry name" value="P-loop containing nucleoside triphosphate hydrolases"/>
    <property type="match status" value="1"/>
</dbReference>
<keyword evidence="3" id="KW-1185">Reference proteome</keyword>
<dbReference type="Proteomes" id="UP001138757">
    <property type="component" value="Unassembled WGS sequence"/>
</dbReference>
<dbReference type="PANTHER" id="PTHR13696:SF99">
    <property type="entry name" value="COBYRINIC ACID AC-DIAMIDE SYNTHASE"/>
    <property type="match status" value="1"/>
</dbReference>
<protein>
    <submittedName>
        <fullName evidence="2">ParA family protein</fullName>
    </submittedName>
</protein>
<dbReference type="Pfam" id="PF13614">
    <property type="entry name" value="AAA_31"/>
    <property type="match status" value="1"/>
</dbReference>
<feature type="domain" description="AAA" evidence="1">
    <location>
        <begin position="7"/>
        <end position="169"/>
    </location>
</feature>
<dbReference type="Gene3D" id="3.40.50.300">
    <property type="entry name" value="P-loop containing nucleotide triphosphate hydrolases"/>
    <property type="match status" value="1"/>
</dbReference>
<sequence length="249" mass="27235">MSGKQKMKTIAIYSLKGGVGKSTFAVNLAWASASRSARRTLLWDLDPQAAATFLLAPEADARDAARAVFSRSVDPMDLCRPTTVPNLELLAADTSLNGLERLLFELGKKKRLSKLLESLEKNYDRVLLDCPPGLTETAEQVLQAADLLIVPVVPSPLARKSLDDLVETLVRRGGKHPPILPVFSMVDRRRKLHAAAMDQYPEWPAVPYASVIEQMGVRRQPLGAFAAQSPSAGQFAAIWAAIEHRLAKD</sequence>
<dbReference type="CDD" id="cd02042">
    <property type="entry name" value="ParAB_family"/>
    <property type="match status" value="1"/>
</dbReference>
<name>A0A9X1AIH3_9SPHN</name>
<proteinExistence type="predicted"/>
<dbReference type="InterPro" id="IPR027417">
    <property type="entry name" value="P-loop_NTPase"/>
</dbReference>
<evidence type="ECO:0000313" key="3">
    <source>
        <dbReference type="Proteomes" id="UP001138757"/>
    </source>
</evidence>
<evidence type="ECO:0000313" key="2">
    <source>
        <dbReference type="EMBL" id="MBT2185384.1"/>
    </source>
</evidence>
<gene>
    <name evidence="2" type="ORF">KK488_00280</name>
</gene>
<reference evidence="2" key="1">
    <citation type="submission" date="2021-05" db="EMBL/GenBank/DDBJ databases">
        <title>Genome of Sphingobium sp. strain.</title>
        <authorList>
            <person name="Fan R."/>
        </authorList>
    </citation>
    <scope>NUCLEOTIDE SEQUENCE</scope>
    <source>
        <strain evidence="2">H33</strain>
    </source>
</reference>
<comment type="caution">
    <text evidence="2">The sequence shown here is derived from an EMBL/GenBank/DDBJ whole genome shotgun (WGS) entry which is preliminary data.</text>
</comment>
<organism evidence="2 3">
    <name type="scientific">Sphingobium nicotianae</name>
    <dbReference type="NCBI Taxonomy" id="2782607"/>
    <lineage>
        <taxon>Bacteria</taxon>
        <taxon>Pseudomonadati</taxon>
        <taxon>Pseudomonadota</taxon>
        <taxon>Alphaproteobacteria</taxon>
        <taxon>Sphingomonadales</taxon>
        <taxon>Sphingomonadaceae</taxon>
        <taxon>Sphingobium</taxon>
    </lineage>
</organism>
<dbReference type="InterPro" id="IPR050678">
    <property type="entry name" value="DNA_Partitioning_ATPase"/>
</dbReference>